<keyword evidence="1" id="KW-0472">Membrane</keyword>
<evidence type="ECO:0000313" key="3">
    <source>
        <dbReference type="Proteomes" id="UP000324797"/>
    </source>
</evidence>
<dbReference type="EMBL" id="VSTH01000226">
    <property type="protein sequence ID" value="TYO61031.1"/>
    <property type="molecule type" value="Genomic_DNA"/>
</dbReference>
<keyword evidence="1" id="KW-0812">Transmembrane</keyword>
<proteinExistence type="predicted"/>
<keyword evidence="3" id="KW-1185">Reference proteome</keyword>
<dbReference type="Proteomes" id="UP000324797">
    <property type="component" value="Unassembled WGS sequence"/>
</dbReference>
<sequence length="242" mass="28002">MTRNSRIRPQEDHWVPLSDLMTGLMMIFLLVAIVFMLQVKKNEAKIVEAQNRIREIATHYTDLRGQLYKELSEEFKDDLPKWRASIRPDLSIRFEEPNVQFDIGAATVKDAFKATLISFFPRYIKILRSPKYAEAIEEVRIEGHTSSLWKNLTPELAYYENMRLSQERARSVLMHVFGIQAIRDDETIRWIIARVTANGLSSARRLVTSEGTEDFIGSQRVEFRVRTAAEDQLSKILGALGR</sequence>
<reference evidence="2 3" key="1">
    <citation type="submission" date="2019-08" db="EMBL/GenBank/DDBJ databases">
        <title>Bradyrhizobium hipponensis sp. nov., a rhizobium isolated from a Lupinus angustifolius root nodule in Tunisia.</title>
        <authorList>
            <person name="Off K."/>
            <person name="Rejili M."/>
            <person name="Mars M."/>
            <person name="Brachmann A."/>
            <person name="Marin M."/>
        </authorList>
    </citation>
    <scope>NUCLEOTIDE SEQUENCE [LARGE SCALE GENOMIC DNA]</scope>
    <source>
        <strain evidence="3">aSej3</strain>
    </source>
</reference>
<accession>A0A5S4Y9C3</accession>
<dbReference type="AlphaFoldDB" id="A0A5S4Y9C3"/>
<dbReference type="Gene3D" id="3.30.1330.60">
    <property type="entry name" value="OmpA-like domain"/>
    <property type="match status" value="1"/>
</dbReference>
<organism evidence="2 3">
    <name type="scientific">Bradyrhizobium hipponense</name>
    <dbReference type="NCBI Taxonomy" id="2605638"/>
    <lineage>
        <taxon>Bacteria</taxon>
        <taxon>Pseudomonadati</taxon>
        <taxon>Pseudomonadota</taxon>
        <taxon>Alphaproteobacteria</taxon>
        <taxon>Hyphomicrobiales</taxon>
        <taxon>Nitrobacteraceae</taxon>
        <taxon>Bradyrhizobium</taxon>
    </lineage>
</organism>
<dbReference type="SUPFAM" id="SSF103088">
    <property type="entry name" value="OmpA-like"/>
    <property type="match status" value="1"/>
</dbReference>
<feature type="transmembrane region" description="Helical" evidence="1">
    <location>
        <begin position="20"/>
        <end position="37"/>
    </location>
</feature>
<gene>
    <name evidence="2" type="ORF">FXV83_40460</name>
</gene>
<dbReference type="InterPro" id="IPR036737">
    <property type="entry name" value="OmpA-like_sf"/>
</dbReference>
<keyword evidence="1" id="KW-1133">Transmembrane helix</keyword>
<comment type="caution">
    <text evidence="2">The sequence shown here is derived from an EMBL/GenBank/DDBJ whole genome shotgun (WGS) entry which is preliminary data.</text>
</comment>
<protein>
    <submittedName>
        <fullName evidence="2">OmpA family protein</fullName>
    </submittedName>
</protein>
<evidence type="ECO:0000313" key="2">
    <source>
        <dbReference type="EMBL" id="TYO61031.1"/>
    </source>
</evidence>
<evidence type="ECO:0000256" key="1">
    <source>
        <dbReference type="SAM" id="Phobius"/>
    </source>
</evidence>
<name>A0A5S4Y9C3_9BRAD</name>